<dbReference type="Proteomes" id="UP000001137">
    <property type="component" value="Chromosome"/>
</dbReference>
<name>A8M983_CALMQ</name>
<evidence type="ECO:0000313" key="3">
    <source>
        <dbReference type="Proteomes" id="UP000001137"/>
    </source>
</evidence>
<dbReference type="EMBL" id="CP000852">
    <property type="protein sequence ID" value="ABW02302.1"/>
    <property type="molecule type" value="Genomic_DNA"/>
</dbReference>
<gene>
    <name evidence="2" type="ordered locus">Cmaq_1478</name>
</gene>
<feature type="transmembrane region" description="Helical" evidence="1">
    <location>
        <begin position="39"/>
        <end position="59"/>
    </location>
</feature>
<protein>
    <submittedName>
        <fullName evidence="2">Uncharacterized protein</fullName>
    </submittedName>
</protein>
<organism evidence="2 3">
    <name type="scientific">Caldivirga maquilingensis (strain ATCC 700844 / DSM 13496 / JCM 10307 / IC-167)</name>
    <dbReference type="NCBI Taxonomy" id="397948"/>
    <lineage>
        <taxon>Archaea</taxon>
        <taxon>Thermoproteota</taxon>
        <taxon>Thermoprotei</taxon>
        <taxon>Thermoproteales</taxon>
        <taxon>Thermoproteaceae</taxon>
        <taxon>Caldivirga</taxon>
    </lineage>
</organism>
<dbReference type="KEGG" id="cma:Cmaq_1478"/>
<keyword evidence="1" id="KW-0812">Transmembrane</keyword>
<keyword evidence="3" id="KW-1185">Reference proteome</keyword>
<keyword evidence="1" id="KW-1133">Transmembrane helix</keyword>
<feature type="transmembrane region" description="Helical" evidence="1">
    <location>
        <begin position="12"/>
        <end position="33"/>
    </location>
</feature>
<dbReference type="OrthoDB" id="44024at2157"/>
<dbReference type="HOGENOM" id="CLU_161777_0_0_2"/>
<reference evidence="2 3" key="1">
    <citation type="submission" date="2007-10" db="EMBL/GenBank/DDBJ databases">
        <title>Complete sequence of Caldivirga maquilingensis IC-167.</title>
        <authorList>
            <consortium name="US DOE Joint Genome Institute"/>
            <person name="Copeland A."/>
            <person name="Lucas S."/>
            <person name="Lapidus A."/>
            <person name="Barry K."/>
            <person name="Glavina del Rio T."/>
            <person name="Dalin E."/>
            <person name="Tice H."/>
            <person name="Pitluck S."/>
            <person name="Saunders E."/>
            <person name="Brettin T."/>
            <person name="Bruce D."/>
            <person name="Detter J.C."/>
            <person name="Han C."/>
            <person name="Schmutz J."/>
            <person name="Larimer F."/>
            <person name="Land M."/>
            <person name="Hauser L."/>
            <person name="Kyrpides N."/>
            <person name="Ivanova N."/>
            <person name="Biddle J.F."/>
            <person name="Zhang Z."/>
            <person name="Fitz-Gibbon S.T."/>
            <person name="Lowe T.M."/>
            <person name="Saltikov C."/>
            <person name="House C.H."/>
            <person name="Richardson P."/>
        </authorList>
    </citation>
    <scope>NUCLEOTIDE SEQUENCE [LARGE SCALE GENOMIC DNA]</scope>
    <source>
        <strain evidence="3">ATCC 700844 / DSM 13496 / JCM 10307 / IC-167</strain>
    </source>
</reference>
<dbReference type="RefSeq" id="WP_012186521.1">
    <property type="nucleotide sequence ID" value="NC_009954.1"/>
</dbReference>
<keyword evidence="1" id="KW-0472">Membrane</keyword>
<proteinExistence type="predicted"/>
<feature type="transmembrane region" description="Helical" evidence="1">
    <location>
        <begin position="101"/>
        <end position="122"/>
    </location>
</feature>
<dbReference type="AlphaFoldDB" id="A8M983"/>
<accession>A8M983</accession>
<sequence length="126" mass="14053">MSTLSRVYLPVRVISGVLFLVWAGIHLFISIPLVRLLPVVGYFFIIDAILAIITAVLLLVGVRVMYIPILVYSWINYLLLTESRVFPAPVLGYPLPTINPVIIAVIVIDIIIIILVTVTWLGSRRS</sequence>
<evidence type="ECO:0000256" key="1">
    <source>
        <dbReference type="SAM" id="Phobius"/>
    </source>
</evidence>
<dbReference type="GeneID" id="5709644"/>
<feature type="transmembrane region" description="Helical" evidence="1">
    <location>
        <begin position="64"/>
        <end position="81"/>
    </location>
</feature>
<dbReference type="eggNOG" id="arCOG03868">
    <property type="taxonomic scope" value="Archaea"/>
</dbReference>
<evidence type="ECO:0000313" key="2">
    <source>
        <dbReference type="EMBL" id="ABW02302.1"/>
    </source>
</evidence>